<dbReference type="InterPro" id="IPR046357">
    <property type="entry name" value="PPIase_dom_sf"/>
</dbReference>
<sequence length="425" mass="47467">MTSTWTLKENSTGELEVTVEGEAWKKAQKKALKYAKSHMSLKGFRQGQIPDALVKKQLSSKALYDMASEEVANEALSEGIKEHNIELVARPTLDVKEADDEKAVLVFTCTVLPEVTLGEYKGLDIKKADVEVTEEDVENEVKRVQDRYADWVVREDDDAAQLGDQVVIDFVGTKDGVAFEGGSGENYPLELGSGSFIPGFEEQLVGVKKGEEKNVEVTFPENYQAAELAGQPATFHCTVHEVKYKDLPELNDELIKKLKIENVETVDAYKEKVKTDLTAQKEREAEENFTNELLGKVCDNANVEIPAAMIDAEVDRMYREFEGRMQQSGFTAKQFLEATHQTEEAIRAQMSPEAAARVKTQLVLEAIVKAESIEASDEDVEKEFTTMSEMYNMEVEKIKSLISPESIKADLANQKALDFIKTSVK</sequence>
<dbReference type="GeneID" id="66580644"/>
<dbReference type="EC" id="5.2.1.8" evidence="3 12"/>
<dbReference type="InterPro" id="IPR005215">
    <property type="entry name" value="Trig_fac"/>
</dbReference>
<dbReference type="PROSITE" id="PS50059">
    <property type="entry name" value="FKBP_PPIASE"/>
    <property type="match status" value="1"/>
</dbReference>
<keyword evidence="12" id="KW-0963">Cytoplasm</keyword>
<dbReference type="InterPro" id="IPR001179">
    <property type="entry name" value="PPIase_FKBP_dom"/>
</dbReference>
<evidence type="ECO:0000259" key="15">
    <source>
        <dbReference type="PROSITE" id="PS50059"/>
    </source>
</evidence>
<protein>
    <recommendedName>
        <fullName evidence="4 12">Trigger factor</fullName>
        <shortName evidence="12">TF</shortName>
        <ecNumber evidence="3 12">5.2.1.8</ecNumber>
    </recommendedName>
    <alternativeName>
        <fullName evidence="11 12">PPIase</fullName>
    </alternativeName>
</protein>
<dbReference type="HAMAP" id="MF_00303">
    <property type="entry name" value="Trigger_factor_Tig"/>
    <property type="match status" value="1"/>
</dbReference>
<keyword evidence="8 12" id="KW-0413">Isomerase</keyword>
<evidence type="ECO:0000256" key="12">
    <source>
        <dbReference type="HAMAP-Rule" id="MF_00303"/>
    </source>
</evidence>
<accession>A0A395W8S2</accession>
<dbReference type="NCBIfam" id="TIGR00115">
    <property type="entry name" value="tig"/>
    <property type="match status" value="1"/>
</dbReference>
<dbReference type="SUPFAM" id="SSF102735">
    <property type="entry name" value="Trigger factor ribosome-binding domain"/>
    <property type="match status" value="1"/>
</dbReference>
<dbReference type="SUPFAM" id="SSF54534">
    <property type="entry name" value="FKBP-like"/>
    <property type="match status" value="1"/>
</dbReference>
<dbReference type="PIRSF" id="PIRSF003095">
    <property type="entry name" value="Trigger_factor"/>
    <property type="match status" value="1"/>
</dbReference>
<dbReference type="InterPro" id="IPR037041">
    <property type="entry name" value="Trigger_fac_C_sf"/>
</dbReference>
<comment type="subcellular location">
    <subcellularLocation>
        <location evidence="12">Cytoplasm</location>
    </subcellularLocation>
    <text evidence="12">About half TF is bound to the ribosome near the polypeptide exit tunnel while the other half is free in the cytoplasm.</text>
</comment>
<evidence type="ECO:0000256" key="7">
    <source>
        <dbReference type="ARBA" id="ARBA00023186"/>
    </source>
</evidence>
<name>A0A395W8S2_9FIRM</name>
<dbReference type="GO" id="GO:0051301">
    <property type="term" value="P:cell division"/>
    <property type="evidence" value="ECO:0007669"/>
    <property type="project" value="UniProtKB-KW"/>
</dbReference>
<evidence type="ECO:0000313" key="16">
    <source>
        <dbReference type="EMBL" id="RGU89111.1"/>
    </source>
</evidence>
<keyword evidence="6 12" id="KW-0697">Rotamase</keyword>
<keyword evidence="5 12" id="KW-0132">Cell division</keyword>
<dbReference type="Gene3D" id="1.10.3120.10">
    <property type="entry name" value="Trigger factor, C-terminal domain"/>
    <property type="match status" value="1"/>
</dbReference>
<dbReference type="PANTHER" id="PTHR30560:SF3">
    <property type="entry name" value="TRIGGER FACTOR-LIKE PROTEIN TIG, CHLOROPLASTIC"/>
    <property type="match status" value="1"/>
</dbReference>
<comment type="domain">
    <text evidence="12">Consists of 3 domains; the N-terminus binds the ribosome, the middle domain has PPIase activity, while the C-terminus has intrinsic chaperone activity on its own.</text>
</comment>
<dbReference type="GO" id="GO:0015031">
    <property type="term" value="P:protein transport"/>
    <property type="evidence" value="ECO:0007669"/>
    <property type="project" value="UniProtKB-UniRule"/>
</dbReference>
<comment type="catalytic activity">
    <reaction evidence="1 12 13">
        <text>[protein]-peptidylproline (omega=180) = [protein]-peptidylproline (omega=0)</text>
        <dbReference type="Rhea" id="RHEA:16237"/>
        <dbReference type="Rhea" id="RHEA-COMP:10747"/>
        <dbReference type="Rhea" id="RHEA-COMP:10748"/>
        <dbReference type="ChEBI" id="CHEBI:83833"/>
        <dbReference type="ChEBI" id="CHEBI:83834"/>
        <dbReference type="EC" id="5.2.1.8"/>
    </reaction>
</comment>
<dbReference type="Pfam" id="PF05698">
    <property type="entry name" value="Trigger_C"/>
    <property type="match status" value="1"/>
</dbReference>
<evidence type="ECO:0000256" key="13">
    <source>
        <dbReference type="PROSITE-ProRule" id="PRU00277"/>
    </source>
</evidence>
<feature type="domain" description="PPIase FKBP-type" evidence="15">
    <location>
        <begin position="163"/>
        <end position="248"/>
    </location>
</feature>
<dbReference type="Gene3D" id="3.30.70.1050">
    <property type="entry name" value="Trigger factor ribosome-binding domain"/>
    <property type="match status" value="1"/>
</dbReference>
<evidence type="ECO:0000256" key="5">
    <source>
        <dbReference type="ARBA" id="ARBA00022618"/>
    </source>
</evidence>
<dbReference type="Pfam" id="PF05697">
    <property type="entry name" value="Trigger_N"/>
    <property type="match status" value="1"/>
</dbReference>
<dbReference type="RefSeq" id="WP_118325903.1">
    <property type="nucleotide sequence ID" value="NZ_QRYH01000034.1"/>
</dbReference>
<evidence type="ECO:0000256" key="10">
    <source>
        <dbReference type="ARBA" id="ARBA00024849"/>
    </source>
</evidence>
<evidence type="ECO:0000256" key="9">
    <source>
        <dbReference type="ARBA" id="ARBA00023306"/>
    </source>
</evidence>
<evidence type="ECO:0000256" key="2">
    <source>
        <dbReference type="ARBA" id="ARBA00005464"/>
    </source>
</evidence>
<dbReference type="InterPro" id="IPR008881">
    <property type="entry name" value="Trigger_fac_ribosome-bd_bac"/>
</dbReference>
<evidence type="ECO:0000256" key="1">
    <source>
        <dbReference type="ARBA" id="ARBA00000971"/>
    </source>
</evidence>
<organism evidence="16 17">
    <name type="scientific">Holdemanella biformis</name>
    <dbReference type="NCBI Taxonomy" id="1735"/>
    <lineage>
        <taxon>Bacteria</taxon>
        <taxon>Bacillati</taxon>
        <taxon>Bacillota</taxon>
        <taxon>Erysipelotrichia</taxon>
        <taxon>Erysipelotrichales</taxon>
        <taxon>Erysipelotrichaceae</taxon>
        <taxon>Holdemanella</taxon>
    </lineage>
</organism>
<proteinExistence type="inferred from homology"/>
<dbReference type="FunFam" id="3.10.50.40:FF:000001">
    <property type="entry name" value="Trigger factor"/>
    <property type="match status" value="1"/>
</dbReference>
<reference evidence="16 17" key="1">
    <citation type="submission" date="2018-08" db="EMBL/GenBank/DDBJ databases">
        <title>A genome reference for cultivated species of the human gut microbiota.</title>
        <authorList>
            <person name="Zou Y."/>
            <person name="Xue W."/>
            <person name="Luo G."/>
        </authorList>
    </citation>
    <scope>NUCLEOTIDE SEQUENCE [LARGE SCALE GENOMIC DNA]</scope>
    <source>
        <strain evidence="16 17">AF15-20</strain>
    </source>
</reference>
<dbReference type="Proteomes" id="UP000265489">
    <property type="component" value="Unassembled WGS sequence"/>
</dbReference>
<evidence type="ECO:0000256" key="4">
    <source>
        <dbReference type="ARBA" id="ARBA00016902"/>
    </source>
</evidence>
<evidence type="ECO:0000256" key="8">
    <source>
        <dbReference type="ARBA" id="ARBA00023235"/>
    </source>
</evidence>
<gene>
    <name evidence="12" type="primary">tig</name>
    <name evidence="16" type="ORF">DWW32_11960</name>
</gene>
<evidence type="ECO:0000313" key="17">
    <source>
        <dbReference type="Proteomes" id="UP000265489"/>
    </source>
</evidence>
<dbReference type="SUPFAM" id="SSF109998">
    <property type="entry name" value="Triger factor/SurA peptide-binding domain-like"/>
    <property type="match status" value="1"/>
</dbReference>
<dbReference type="AlphaFoldDB" id="A0A395W8S2"/>
<dbReference type="EMBL" id="QRYQ01000033">
    <property type="protein sequence ID" value="RGU89111.1"/>
    <property type="molecule type" value="Genomic_DNA"/>
</dbReference>
<comment type="similarity">
    <text evidence="2 12 14">Belongs to the FKBP-type PPIase family. Tig subfamily.</text>
</comment>
<keyword evidence="9 12" id="KW-0131">Cell cycle</keyword>
<comment type="caution">
    <text evidence="16">The sequence shown here is derived from an EMBL/GenBank/DDBJ whole genome shotgun (WGS) entry which is preliminary data.</text>
</comment>
<evidence type="ECO:0000256" key="14">
    <source>
        <dbReference type="RuleBase" id="RU003914"/>
    </source>
</evidence>
<evidence type="ECO:0000256" key="11">
    <source>
        <dbReference type="ARBA" id="ARBA00029986"/>
    </source>
</evidence>
<dbReference type="GO" id="GO:0043335">
    <property type="term" value="P:protein unfolding"/>
    <property type="evidence" value="ECO:0007669"/>
    <property type="project" value="TreeGrafter"/>
</dbReference>
<evidence type="ECO:0000256" key="3">
    <source>
        <dbReference type="ARBA" id="ARBA00013194"/>
    </source>
</evidence>
<dbReference type="GO" id="GO:0051083">
    <property type="term" value="P:'de novo' cotranslational protein folding"/>
    <property type="evidence" value="ECO:0007669"/>
    <property type="project" value="TreeGrafter"/>
</dbReference>
<keyword evidence="7 12" id="KW-0143">Chaperone</keyword>
<dbReference type="GO" id="GO:0044183">
    <property type="term" value="F:protein folding chaperone"/>
    <property type="evidence" value="ECO:0007669"/>
    <property type="project" value="TreeGrafter"/>
</dbReference>
<dbReference type="GO" id="GO:0003755">
    <property type="term" value="F:peptidyl-prolyl cis-trans isomerase activity"/>
    <property type="evidence" value="ECO:0007669"/>
    <property type="project" value="UniProtKB-UniRule"/>
</dbReference>
<dbReference type="GO" id="GO:0005737">
    <property type="term" value="C:cytoplasm"/>
    <property type="evidence" value="ECO:0007669"/>
    <property type="project" value="UniProtKB-SubCell"/>
</dbReference>
<dbReference type="InterPro" id="IPR027304">
    <property type="entry name" value="Trigger_fact/SurA_dom_sf"/>
</dbReference>
<dbReference type="Pfam" id="PF00254">
    <property type="entry name" value="FKBP_C"/>
    <property type="match status" value="1"/>
</dbReference>
<dbReference type="PANTHER" id="PTHR30560">
    <property type="entry name" value="TRIGGER FACTOR CHAPERONE AND PEPTIDYL-PROLYL CIS/TRANS ISOMERASE"/>
    <property type="match status" value="1"/>
</dbReference>
<dbReference type="InterPro" id="IPR008880">
    <property type="entry name" value="Trigger_fac_C"/>
</dbReference>
<dbReference type="InterPro" id="IPR036611">
    <property type="entry name" value="Trigger_fac_ribosome-bd_sf"/>
</dbReference>
<dbReference type="GO" id="GO:0043022">
    <property type="term" value="F:ribosome binding"/>
    <property type="evidence" value="ECO:0007669"/>
    <property type="project" value="TreeGrafter"/>
</dbReference>
<dbReference type="Gene3D" id="3.10.50.40">
    <property type="match status" value="1"/>
</dbReference>
<comment type="function">
    <text evidence="10 12">Involved in protein export. Acts as a chaperone by maintaining the newly synthesized protein in an open conformation. Functions as a peptidyl-prolyl cis-trans isomerase.</text>
</comment>
<evidence type="ECO:0000256" key="6">
    <source>
        <dbReference type="ARBA" id="ARBA00023110"/>
    </source>
</evidence>